<organism evidence="1 2">
    <name type="scientific">Gilliamella intestini</name>
    <dbReference type="NCBI Taxonomy" id="1798183"/>
    <lineage>
        <taxon>Bacteria</taxon>
        <taxon>Pseudomonadati</taxon>
        <taxon>Pseudomonadota</taxon>
        <taxon>Gammaproteobacteria</taxon>
        <taxon>Orbales</taxon>
        <taxon>Orbaceae</taxon>
        <taxon>Gilliamella</taxon>
    </lineage>
</organism>
<protein>
    <submittedName>
        <fullName evidence="1">Uncharacterized protein</fullName>
    </submittedName>
</protein>
<evidence type="ECO:0000313" key="1">
    <source>
        <dbReference type="EMBL" id="SCC35078.1"/>
    </source>
</evidence>
<name>A0A1C4DUN3_9GAMM</name>
<keyword evidence="2" id="KW-1185">Reference proteome</keyword>
<gene>
    <name evidence="1" type="ORF">GA0061080_11112</name>
</gene>
<dbReference type="STRING" id="1798183.GA0061080_11112"/>
<evidence type="ECO:0000313" key="2">
    <source>
        <dbReference type="Proteomes" id="UP000199698"/>
    </source>
</evidence>
<accession>A0A1C4DUN3</accession>
<reference evidence="2" key="1">
    <citation type="submission" date="2016-08" db="EMBL/GenBank/DDBJ databases">
        <authorList>
            <person name="Varghese N."/>
            <person name="Submissions Spin"/>
        </authorList>
    </citation>
    <scope>NUCLEOTIDE SEQUENCE [LARGE SCALE GENOMIC DNA]</scope>
    <source>
        <strain evidence="2">R-53144</strain>
    </source>
</reference>
<dbReference type="AlphaFoldDB" id="A0A1C4DUN3"/>
<dbReference type="EMBL" id="FMBA01000111">
    <property type="protein sequence ID" value="SCC35078.1"/>
    <property type="molecule type" value="Genomic_DNA"/>
</dbReference>
<dbReference type="Proteomes" id="UP000199698">
    <property type="component" value="Unassembled WGS sequence"/>
</dbReference>
<sequence>MKTMTEEEKALEAYDIEHNPDADLVGGSISIAVCDMGFPDKKDVKRWLEALERRKDQDNEDIQIAIEDCKYYLGYAD</sequence>
<dbReference type="RefSeq" id="WP_091126264.1">
    <property type="nucleotide sequence ID" value="NZ_FMBA01000111.1"/>
</dbReference>
<proteinExistence type="predicted"/>